<dbReference type="PROSITE" id="PS50011">
    <property type="entry name" value="PROTEIN_KINASE_DOM"/>
    <property type="match status" value="1"/>
</dbReference>
<reference evidence="3" key="1">
    <citation type="submission" date="2021-01" db="EMBL/GenBank/DDBJ databases">
        <authorList>
            <person name="Kaushik A."/>
        </authorList>
    </citation>
    <scope>NUCLEOTIDE SEQUENCE</scope>
    <source>
        <strain evidence="3">AG3-1AP</strain>
    </source>
</reference>
<comment type="caution">
    <text evidence="3">The sequence shown here is derived from an EMBL/GenBank/DDBJ whole genome shotgun (WGS) entry which is preliminary data.</text>
</comment>
<dbReference type="Proteomes" id="UP000663831">
    <property type="component" value="Unassembled WGS sequence"/>
</dbReference>
<dbReference type="Pfam" id="PF07714">
    <property type="entry name" value="PK_Tyr_Ser-Thr"/>
    <property type="match status" value="1"/>
</dbReference>
<dbReference type="AlphaFoldDB" id="A0A8H3B957"/>
<accession>A0A8H3B957</accession>
<dbReference type="SUPFAM" id="SSF56112">
    <property type="entry name" value="Protein kinase-like (PK-like)"/>
    <property type="match status" value="1"/>
</dbReference>
<dbReference type="PANTHER" id="PTHR44329:SF214">
    <property type="entry name" value="PROTEIN KINASE DOMAIN-CONTAINING PROTEIN"/>
    <property type="match status" value="1"/>
</dbReference>
<feature type="compositionally biased region" description="Polar residues" evidence="1">
    <location>
        <begin position="26"/>
        <end position="36"/>
    </location>
</feature>
<dbReference type="SMART" id="SM00220">
    <property type="entry name" value="S_TKc"/>
    <property type="match status" value="1"/>
</dbReference>
<feature type="domain" description="Protein kinase" evidence="2">
    <location>
        <begin position="282"/>
        <end position="547"/>
    </location>
</feature>
<name>A0A8H3B957_9AGAM</name>
<dbReference type="PANTHER" id="PTHR44329">
    <property type="entry name" value="SERINE/THREONINE-PROTEIN KINASE TNNI3K-RELATED"/>
    <property type="match status" value="1"/>
</dbReference>
<dbReference type="GO" id="GO:0004674">
    <property type="term" value="F:protein serine/threonine kinase activity"/>
    <property type="evidence" value="ECO:0007669"/>
    <property type="project" value="TreeGrafter"/>
</dbReference>
<evidence type="ECO:0000313" key="4">
    <source>
        <dbReference type="Proteomes" id="UP000663831"/>
    </source>
</evidence>
<evidence type="ECO:0000313" key="3">
    <source>
        <dbReference type="EMBL" id="CAE6450814.1"/>
    </source>
</evidence>
<evidence type="ECO:0000259" key="2">
    <source>
        <dbReference type="PROSITE" id="PS50011"/>
    </source>
</evidence>
<protein>
    <recommendedName>
        <fullName evidence="2">Protein kinase domain-containing protein</fullName>
    </recommendedName>
</protein>
<dbReference type="OrthoDB" id="4062651at2759"/>
<evidence type="ECO:0000256" key="1">
    <source>
        <dbReference type="SAM" id="MobiDB-lite"/>
    </source>
</evidence>
<dbReference type="Gene3D" id="1.10.510.10">
    <property type="entry name" value="Transferase(Phosphotransferase) domain 1"/>
    <property type="match status" value="1"/>
</dbReference>
<proteinExistence type="predicted"/>
<dbReference type="InterPro" id="IPR008271">
    <property type="entry name" value="Ser/Thr_kinase_AS"/>
</dbReference>
<dbReference type="InterPro" id="IPR011009">
    <property type="entry name" value="Kinase-like_dom_sf"/>
</dbReference>
<dbReference type="GO" id="GO:0005524">
    <property type="term" value="F:ATP binding"/>
    <property type="evidence" value="ECO:0007669"/>
    <property type="project" value="InterPro"/>
</dbReference>
<gene>
    <name evidence="3" type="ORF">RDB_LOCUS66323</name>
</gene>
<dbReference type="InterPro" id="IPR051681">
    <property type="entry name" value="Ser/Thr_Kinases-Pseudokinases"/>
</dbReference>
<sequence>MLSQEQFSRERQGALIAATREGTLSIFRSPSHQQRGQAEDSMHPSPTGVHGKQYSRPGILKRLVNRVLLTTSSDKSPRTLTVEFVKTPHVRGRIGTRRQPAGVNSERERERTRFRNFSLSGLSQGSVSTAYFPGTGTGRFYGSTRMNLPTRVPSHQSGYGGCPMPHELAGRAIKRFFPKALTMTHTMGSMRGKPRQVSYITFDTSQFHDSFQGGQEELRGVEYRASGALESTARPSSTYVAENMKVLRASEVLSRNMAVREVISHLVAHGCQDLSGELDLSSFGEYPVSHGGLSDIYKGLRLDGGQVAVKVLRVSADNISQGSKHLKHAARELHTWSRCGHPNIMPLLGLAVFRGRIGMVAHWMKHGNLPEYLKVMPGVNRYSMCVQICEGLSYLHRIRIVHCDLKGANVLVSDEGVPLLTDFGTSLVSDRTLQFTATTSGLSCTLRWSAAELLRQTSPHTEASDVYSLGMTIYETISGEIPYHGKNEYNVICLVTLEKELPERPNCMPVGDEKADMLWKLLTQCWSYEPEARPSASEVATAMKEFV</sequence>
<feature type="region of interest" description="Disordered" evidence="1">
    <location>
        <begin position="18"/>
        <end position="56"/>
    </location>
</feature>
<dbReference type="InterPro" id="IPR000719">
    <property type="entry name" value="Prot_kinase_dom"/>
</dbReference>
<dbReference type="InterPro" id="IPR001245">
    <property type="entry name" value="Ser-Thr/Tyr_kinase_cat_dom"/>
</dbReference>
<dbReference type="PROSITE" id="PS00108">
    <property type="entry name" value="PROTEIN_KINASE_ST"/>
    <property type="match status" value="1"/>
</dbReference>
<dbReference type="PRINTS" id="PR00109">
    <property type="entry name" value="TYRKINASE"/>
</dbReference>
<organism evidence="3 4">
    <name type="scientific">Rhizoctonia solani</name>
    <dbReference type="NCBI Taxonomy" id="456999"/>
    <lineage>
        <taxon>Eukaryota</taxon>
        <taxon>Fungi</taxon>
        <taxon>Dikarya</taxon>
        <taxon>Basidiomycota</taxon>
        <taxon>Agaricomycotina</taxon>
        <taxon>Agaricomycetes</taxon>
        <taxon>Cantharellales</taxon>
        <taxon>Ceratobasidiaceae</taxon>
        <taxon>Rhizoctonia</taxon>
    </lineage>
</organism>
<dbReference type="EMBL" id="CAJMWV010001978">
    <property type="protein sequence ID" value="CAE6450814.1"/>
    <property type="molecule type" value="Genomic_DNA"/>
</dbReference>